<protein>
    <submittedName>
        <fullName evidence="2">Uncharacterized protein</fullName>
    </submittedName>
</protein>
<accession>A0A6G9RH65</accession>
<evidence type="ECO:0000256" key="1">
    <source>
        <dbReference type="SAM" id="SignalP"/>
    </source>
</evidence>
<evidence type="ECO:0000313" key="3">
    <source>
        <dbReference type="Proteomes" id="UP000503580"/>
    </source>
</evidence>
<dbReference type="RefSeq" id="WP_167575193.1">
    <property type="nucleotide sequence ID" value="NZ_CP050321.1"/>
</dbReference>
<name>A0A6G9RH65_9ENTR</name>
<sequence length="144" mass="15859">MLKITSALFLSATLFSTASDAMGREQHWGSWFGTINVMEFEINTDNSAGERLTLTCRDNQLVVGYSAPDKAHAEFPDDGQKTVGLNINAVHYQPGEAAFMALKNTNDDGQIEVTQMNEPSSHPFKALGLHDALQDLTWEDCISH</sequence>
<gene>
    <name evidence="2" type="ORF">GY169_05495</name>
</gene>
<reference evidence="2 3" key="1">
    <citation type="submission" date="2020-02" db="EMBL/GenBank/DDBJ databases">
        <title>Whole genome PO2S7.</title>
        <authorList>
            <person name="Singha K.M."/>
        </authorList>
    </citation>
    <scope>NUCLEOTIDE SEQUENCE [LARGE SCALE GENOMIC DNA]</scope>
    <source>
        <strain evidence="2 3">PO2S7</strain>
    </source>
</reference>
<keyword evidence="1" id="KW-0732">Signal</keyword>
<proteinExistence type="predicted"/>
<keyword evidence="3" id="KW-1185">Reference proteome</keyword>
<dbReference type="EMBL" id="CP050321">
    <property type="protein sequence ID" value="QIR26296.1"/>
    <property type="molecule type" value="Genomic_DNA"/>
</dbReference>
<organism evidence="2 3">
    <name type="scientific">Kluyvera genomosp. 3</name>
    <dbReference type="NCBI Taxonomy" id="2774055"/>
    <lineage>
        <taxon>Bacteria</taxon>
        <taxon>Pseudomonadati</taxon>
        <taxon>Pseudomonadota</taxon>
        <taxon>Gammaproteobacteria</taxon>
        <taxon>Enterobacterales</taxon>
        <taxon>Enterobacteriaceae</taxon>
        <taxon>Kluyvera</taxon>
    </lineage>
</organism>
<feature type="signal peptide" evidence="1">
    <location>
        <begin position="1"/>
        <end position="21"/>
    </location>
</feature>
<dbReference type="Proteomes" id="UP000503580">
    <property type="component" value="Chromosome"/>
</dbReference>
<feature type="chain" id="PRO_5026046287" evidence="1">
    <location>
        <begin position="22"/>
        <end position="144"/>
    </location>
</feature>
<evidence type="ECO:0000313" key="2">
    <source>
        <dbReference type="EMBL" id="QIR26296.1"/>
    </source>
</evidence>
<dbReference type="KEGG" id="kgn:GY169_05495"/>
<dbReference type="AlphaFoldDB" id="A0A6G9RH65"/>